<dbReference type="Proteomes" id="UP001140074">
    <property type="component" value="Unassembled WGS sequence"/>
</dbReference>
<feature type="region of interest" description="Disordered" evidence="2">
    <location>
        <begin position="813"/>
        <end position="836"/>
    </location>
</feature>
<dbReference type="InterPro" id="IPR004000">
    <property type="entry name" value="Actin"/>
</dbReference>
<protein>
    <submittedName>
        <fullName evidence="3">Actin-like protein arp8</fullName>
    </submittedName>
</protein>
<accession>A0A9W8ICD1</accession>
<keyword evidence="4" id="KW-1185">Reference proteome</keyword>
<dbReference type="PANTHER" id="PTHR11937">
    <property type="entry name" value="ACTIN"/>
    <property type="match status" value="1"/>
</dbReference>
<dbReference type="Gene3D" id="3.90.640.10">
    <property type="entry name" value="Actin, Chain A, domain 4"/>
    <property type="match status" value="1"/>
</dbReference>
<feature type="region of interest" description="Disordered" evidence="2">
    <location>
        <begin position="330"/>
        <end position="388"/>
    </location>
</feature>
<evidence type="ECO:0000256" key="2">
    <source>
        <dbReference type="SAM" id="MobiDB-lite"/>
    </source>
</evidence>
<proteinExistence type="inferred from homology"/>
<feature type="region of interest" description="Disordered" evidence="2">
    <location>
        <begin position="1"/>
        <end position="128"/>
    </location>
</feature>
<evidence type="ECO:0000313" key="3">
    <source>
        <dbReference type="EMBL" id="KAJ2859423.1"/>
    </source>
</evidence>
<dbReference type="Gene3D" id="3.30.420.40">
    <property type="match status" value="3"/>
</dbReference>
<comment type="similarity">
    <text evidence="1">Belongs to the actin family.</text>
</comment>
<dbReference type="Pfam" id="PF00022">
    <property type="entry name" value="Actin"/>
    <property type="match status" value="2"/>
</dbReference>
<gene>
    <name evidence="3" type="primary">ARP8</name>
    <name evidence="3" type="ORF">GGH94_006110</name>
</gene>
<feature type="compositionally biased region" description="Low complexity" evidence="2">
    <location>
        <begin position="343"/>
        <end position="362"/>
    </location>
</feature>
<evidence type="ECO:0000313" key="4">
    <source>
        <dbReference type="Proteomes" id="UP001140074"/>
    </source>
</evidence>
<dbReference type="AlphaFoldDB" id="A0A9W8ICD1"/>
<dbReference type="EMBL" id="JANBUY010000392">
    <property type="protein sequence ID" value="KAJ2859423.1"/>
    <property type="molecule type" value="Genomic_DNA"/>
</dbReference>
<name>A0A9W8ICD1_9FUNG</name>
<dbReference type="CDD" id="cd10206">
    <property type="entry name" value="ASKHA_NBD_Arp8-like"/>
    <property type="match status" value="1"/>
</dbReference>
<feature type="compositionally biased region" description="Low complexity" evidence="2">
    <location>
        <begin position="196"/>
        <end position="206"/>
    </location>
</feature>
<reference evidence="3" key="1">
    <citation type="submission" date="2022-07" db="EMBL/GenBank/DDBJ databases">
        <title>Phylogenomic reconstructions and comparative analyses of Kickxellomycotina fungi.</title>
        <authorList>
            <person name="Reynolds N.K."/>
            <person name="Stajich J.E."/>
            <person name="Barry K."/>
            <person name="Grigoriev I.V."/>
            <person name="Crous P."/>
            <person name="Smith M.E."/>
        </authorList>
    </citation>
    <scope>NUCLEOTIDE SEQUENCE</scope>
    <source>
        <strain evidence="3">RSA 476</strain>
    </source>
</reference>
<organism evidence="3 4">
    <name type="scientific">Coemansia aciculifera</name>
    <dbReference type="NCBI Taxonomy" id="417176"/>
    <lineage>
        <taxon>Eukaryota</taxon>
        <taxon>Fungi</taxon>
        <taxon>Fungi incertae sedis</taxon>
        <taxon>Zoopagomycota</taxon>
        <taxon>Kickxellomycotina</taxon>
        <taxon>Kickxellomycetes</taxon>
        <taxon>Kickxellales</taxon>
        <taxon>Kickxellaceae</taxon>
        <taxon>Coemansia</taxon>
    </lineage>
</organism>
<dbReference type="SUPFAM" id="SSF53067">
    <property type="entry name" value="Actin-like ATPase domain"/>
    <property type="match status" value="2"/>
</dbReference>
<comment type="caution">
    <text evidence="3">The sequence shown here is derived from an EMBL/GenBank/DDBJ whole genome shotgun (WGS) entry which is preliminary data.</text>
</comment>
<dbReference type="SMART" id="SM00268">
    <property type="entry name" value="ACTIN"/>
    <property type="match status" value="1"/>
</dbReference>
<feature type="compositionally biased region" description="Basic residues" evidence="2">
    <location>
        <begin position="1"/>
        <end position="11"/>
    </location>
</feature>
<feature type="compositionally biased region" description="Low complexity" evidence="2">
    <location>
        <begin position="20"/>
        <end position="34"/>
    </location>
</feature>
<sequence length="993" mass="108452">MSGINIKRKKYSWLPESNPAAVSGESSSGVGATAKAEPKDKRVRQPRQFSRGVAKQRAREKAAKAAIEGLGIMSTDGQTPEVAIDANPEPTSGDADASRAEGEDTPVVVTPQDDAPKARRKHRKDSVDELVRSRLSYALNPWQDDQLQEGQHAESHSSASKPRKRADHPTSSAVMSSITASVRDALVSEHTHSSHRSSSSQAHVGSTTNASSFRQRANHHSARPSHLFGSNDDVAGPNTRRKAAGVQNGTRLDRINSAYSFPSYAPLNVIRCGSKFKKTDRGVGSPLDYENRGLEVTTGENVIVLHAGSRWMRIGRASDAVPKELPHAVARRFNPRQPPTSNSSGSATVPAPAPAASSAADAVDTDGNDLSHTDGQPHAESNDASTVQAVSDTDRMELDTDIVPAPEAPHNGANHGVVVASRESESDSEVGPSDSELAEPGLTDTVDKTLTMLREALKQHQRQSKRKVPPNVYSQVLTYNKQSRSETIRDHNDPFKIEWIVPSMVSDDYVVGENVLRVAESEEFVVRYPIRNGCFNVEDYESIEEVLGDIETIWMSAITNELGIPRKDLAKFGVVLVIPDIFSRVEVTLLAELLLRQMGFQYLLVQQSSALVTFGAGFSSACVVDVGAQKTSIACVENGFCHQESRVSIMYGGDDITRFLHSLFMRSNFPYHEASLSRAYDWTMINELREKYCTMNLSDVNIRLHNFFVRQPKRKHTQKYSFKAYDEVYQAPFCLFYPSIVDAYYHPPDYANTFVNAIAADTFGDPLPPASSTGLPTLTQFGIFPSKAEPVDGAVHSEDESDEPLLQMTAAPATAPATVPATAPGTPDPRGPPIDATAGVKEALLAVDAPSRTSPSTPSMLPSVSYVPDFQAQYSRMPLDQAVTHSITHVGSIESVKKLYSSIVIVGGGVSFIPGFGELLANRLMYTRPSYLRGVVERADIVSAPRDLDPRVLAWKGGAVLSRLECSKEMWVSNQEWSDFGPRLLRDRVLFQW</sequence>
<feature type="compositionally biased region" description="Low complexity" evidence="2">
    <location>
        <begin position="813"/>
        <end position="825"/>
    </location>
</feature>
<evidence type="ECO:0000256" key="1">
    <source>
        <dbReference type="RuleBase" id="RU000487"/>
    </source>
</evidence>
<dbReference type="InterPro" id="IPR043129">
    <property type="entry name" value="ATPase_NBD"/>
</dbReference>
<feature type="compositionally biased region" description="Polar residues" evidence="2">
    <location>
        <begin position="169"/>
        <end position="180"/>
    </location>
</feature>
<feature type="compositionally biased region" description="Basic and acidic residues" evidence="2">
    <location>
        <begin position="369"/>
        <end position="381"/>
    </location>
</feature>
<feature type="region of interest" description="Disordered" evidence="2">
    <location>
        <begin position="146"/>
        <end position="249"/>
    </location>
</feature>
<feature type="region of interest" description="Disordered" evidence="2">
    <location>
        <begin position="421"/>
        <end position="441"/>
    </location>
</feature>